<keyword evidence="21 33" id="KW-1164">Virus endocytosis by host</keyword>
<evidence type="ECO:0000256" key="32">
    <source>
        <dbReference type="ARBA" id="ARBA00062028"/>
    </source>
</evidence>
<keyword evidence="10 33" id="KW-1165">Clathrin-mediated endocytosis of virus by host</keyword>
<sequence length="848" mass="96638">MRVKGIRKNCQNLWRWGTLLLGILMICSATEDLWVTVYYGVPVWKEATTTLFCASDAKAYKTEVHNVWATHACVPTDPNPQEIELVNVTENFNMWKNHMVEQMHEDIISLWEQSLKPCVKLTPLCVTLNCTDVGNDTTTNNSSWRLMEKGEIKNCSFNITTSIQGKMQEERALLYKLDVVPLDERNNSYRLISCNTSVITQACPKVTFEPIPIHYCAPAGFAILKCNETKFNGTGPCKKVTTVQCTHGIRPVVSTQLLLNGSLAEEEVVIRSENFTNNVKTIIVQLKEAVKINCTRPNNNTRKSIHIGPGRAWYATGAIIGNIRQAHCNISKTEWNDTLKQIVTKLREHVGNKTIVFNQSSGGDPEIVMHSFNCGGEFFFCNTTQLFNSSWNYNSTGNNTERSNETIILPCRIKQIINMWQEVGKAMYAPPIKGQIRCSSNITGLLLTRDGGNSNVTETFRPGGGDMRDNWRSELYKYKIVKIEPLGVAPTKAKRRVVQREKRAVGMGAVLFGFLGAAGSTMGAASMTLTVQARQLMSGIVQQQKNLLRAIEAQQHLLQLTVWGIKQLQARILAIERYLKDQQLLGIWGCSGKLICTTTVPWNTSWSNKSLEAIWQNMTWQQWEKEIDNYTELIYTLIEESQNQQEKNEQELLELDKWASLWNWFSITKWLWYIKIFIMVVGGLIGLRIVFTVLSIVNRVRQGYSPLSFQTRLPAPRGPDRPEGIEEDGGERDRNRSGQLVDGFLALIWVDLRSLCLFIYHRLRDSLLIAARIVELLGRRGWEILKYWWNLLQYWSKELKNSASSLFNVTAIAVAEGTDRIIEVVRRSFRAFLHIPRRIRQGFERALL</sequence>
<feature type="lipid moiety-binding region" description="S-palmitoyl cysteine; by host" evidence="33">
    <location>
        <position position="756"/>
    </location>
</feature>
<keyword evidence="25 33" id="KW-0472">Membrane</keyword>
<evidence type="ECO:0000313" key="38">
    <source>
        <dbReference type="EMBL" id="AIF28048.1"/>
    </source>
</evidence>
<keyword evidence="20 33" id="KW-0261">Viral envelope protein</keyword>
<comment type="subunit">
    <text evidence="33">The mature envelope protein (Env) consists of a homotrimer of non-covalently associated gp120-gp41 heterodimers. The resulting complex protrudes from the virus surface as a spike. There seems to be as few as 10 spikes on the average virion. Surface protein gp120 interacts with host CD4, CCR5 and CXCR4. Gp120 also interacts with the C-type lectins CD209/DC-SIGN and CLEC4M/DC-SIGNR (collectively referred to as DC-SIGN(R)). Gp120 and gp41 interact with GalCer. Gp120 interacts with host ITGA4/ITGB7 complex; on CD4+ T-cells, this interaction results in rapid activation of integrin ITGAL/LFA-1, which facilitates efficient cell-to-cell spreading of HIV-1. Gp120 interacts with cell-associated heparan sulfate; this interaction increases virus infectivity on permissive cells and may be involved in infection of CD4- cells.</text>
</comment>
<evidence type="ECO:0000256" key="8">
    <source>
        <dbReference type="ARBA" id="ARBA00022510"/>
    </source>
</evidence>
<evidence type="ECO:0000256" key="24">
    <source>
        <dbReference type="ARBA" id="ARBA00023054"/>
    </source>
</evidence>
<evidence type="ECO:0000256" key="17">
    <source>
        <dbReference type="ARBA" id="ARBA00022804"/>
    </source>
</evidence>
<keyword evidence="23 33" id="KW-1039">Host endosome</keyword>
<organismHost>
    <name type="scientific">Homo sapiens</name>
    <name type="common">Human</name>
    <dbReference type="NCBI Taxonomy" id="9606"/>
</organismHost>
<comment type="function">
    <text evidence="33">Envelope glycoprotein gp160: Oligomerizes in the host endoplasmic reticulum into predominantly trimers. In a second time, gp160 transits in the host Golgi, where glycosylation is completed. The precursor is then proteolytically cleaved in the trans-Golgi and thereby activated by cellular furin or furin-like proteases to produce gp120 and gp41.</text>
</comment>
<dbReference type="SUPFAM" id="SSF58069">
    <property type="entry name" value="Virus ectodomain"/>
    <property type="match status" value="1"/>
</dbReference>
<dbReference type="CDD" id="cd09909">
    <property type="entry name" value="HIV-1-like_HR1-HR2"/>
    <property type="match status" value="1"/>
</dbReference>
<dbReference type="FunFam" id="2.170.40.20:FF:000003">
    <property type="entry name" value="Envelope glycoprotein gp160"/>
    <property type="match status" value="1"/>
</dbReference>
<evidence type="ECO:0000256" key="18">
    <source>
        <dbReference type="ARBA" id="ARBA00022844"/>
    </source>
</evidence>
<feature type="domain" description="Human immunodeficiency virus 1 envelope glycoprotein Gp120" evidence="36">
    <location>
        <begin position="33"/>
        <end position="503"/>
    </location>
</feature>
<feature type="region of interest" description="MPER; binding to GalCer" evidence="33">
    <location>
        <begin position="654"/>
        <end position="675"/>
    </location>
</feature>
<evidence type="ECO:0000256" key="5">
    <source>
        <dbReference type="ARBA" id="ARBA00004578"/>
    </source>
</evidence>
<comment type="miscellaneous">
    <text evidence="33">Inhibitors targeting HIV-1 viral envelope proteins are used as antiretroviral drugs. Attachment of virions to the cell surface via non-specific interactions and CD4 binding can be blocked by inhibitors that include cyanovirin-N, cyclotriazadisulfonamide analogs, PRO 2000, TNX 355 and PRO 542. In addition, BMS 806 can block CD4-induced conformational changes. Env interactions with the coreceptor molecules can be targeted by CCR5 antagonists including SCH-D, maraviroc (UK 427857) and aplaviroc (GW 873140), and the CXCR4 antagonist AMD 070. Fusion of viral and cellular membranes can be inhibited by peptides such as enfuvirtide and tifuvirtide (T 1249). Resistance to inhibitors associated with mutations in Env are observed. Most of the time, single mutations confer only a modest reduction in drug susceptibility. Combination of several mutations is usually required to develop a high-level drug resistance.</text>
</comment>
<evidence type="ECO:0000256" key="1">
    <source>
        <dbReference type="ARBA" id="ARBA00004402"/>
    </source>
</evidence>
<evidence type="ECO:0000256" key="27">
    <source>
        <dbReference type="ARBA" id="ARBA00023157"/>
    </source>
</evidence>
<evidence type="ECO:0000256" key="30">
    <source>
        <dbReference type="ARBA" id="ARBA00023288"/>
    </source>
</evidence>
<dbReference type="SUPFAM" id="SSF56502">
    <property type="entry name" value="gp120 core"/>
    <property type="match status" value="2"/>
</dbReference>
<feature type="transmembrane region" description="Helical" evidence="34">
    <location>
        <begin position="504"/>
        <end position="527"/>
    </location>
</feature>
<evidence type="ECO:0000256" key="31">
    <source>
        <dbReference type="ARBA" id="ARBA00023296"/>
    </source>
</evidence>
<dbReference type="EMBL" id="KJ698254">
    <property type="protein sequence ID" value="AIF28048.1"/>
    <property type="molecule type" value="Genomic_DNA"/>
</dbReference>
<comment type="miscellaneous">
    <text evidence="33">HIV-1 lineages are divided in three main groups, M (for Major), O (for Outlier), and N (for New, or Non-M, Non-O). The vast majority of strains found worldwide belong to the group M. Group O seems to be endemic to and largely confined to Cameroon and neighboring countries in West Central Africa, where these viruses represent a small minority of HIV-1 strains. The group N is represented by a limited number of isolates from Cameroonian persons. The group M is further subdivided in 9 clades or subtypes (A to D, F to H, J and K).</text>
</comment>
<evidence type="ECO:0000256" key="14">
    <source>
        <dbReference type="ARBA" id="ARBA00022692"/>
    </source>
</evidence>
<comment type="function">
    <text evidence="33">Surface protein gp120: Attaches the virus to the host lymphoid cell by binding to the primary receptor CD4. This interaction induces a structural rearrangement creating a high affinity binding site for a chemokine coreceptor like CXCR4 and/or CCR5. Acts as a ligand for CD209/DC-SIGN and CLEC4M/DC-SIGNR, which are respectively found on dendritic cells (DCs), and on endothelial cells of liver sinusoids and lymph node sinuses. These interactions allow capture of viral particles at mucosal surfaces by these cells and subsequent transmission to permissive cells. HIV subverts the migration properties of dendritic cells to gain access to CD4+ T-cells in lymph nodes. Virus transmission to permissive T-cells occurs either in trans (without DCs infection, through viral capture and transmission), or in cis (following DCs productive infection, through the usual CD4-gp120 interaction), thereby inducing a robust infection. In trans infection, bound virions remain infectious over days and it is proposed that they are not degraded, but protected in non-lysosomal acidic organelles within the DCs close to the cell membrane thus contributing to the viral infectious potential during DCs' migration from the periphery to the lymphoid tissues. On arrival at lymphoid tissues, intact virions recycle back to DCs' cell surface allowing virus transmission to CD4+ T-cells.</text>
</comment>
<keyword evidence="28 33" id="KW-0325">Glycoprotein</keyword>
<dbReference type="GO" id="GO:0019062">
    <property type="term" value="P:virion attachment to host cell"/>
    <property type="evidence" value="ECO:0007669"/>
    <property type="project" value="UniProtKB-UniRule"/>
</dbReference>
<keyword evidence="22 33" id="KW-1133">Transmembrane helix</keyword>
<feature type="region of interest" description="Disordered" evidence="35">
    <location>
        <begin position="711"/>
        <end position="734"/>
    </location>
</feature>
<keyword evidence="12 33" id="KW-1162">Viral penetration into host cytoplasm</keyword>
<accession>A0A075IDI9</accession>
<dbReference type="FunFam" id="1.10.287.210:FF:000001">
    <property type="entry name" value="Envelope glycoprotein gp160"/>
    <property type="match status" value="1"/>
</dbReference>
<proteinExistence type="inferred from homology"/>
<feature type="site" description="Cleavage; by host furin" evidence="33">
    <location>
        <begin position="503"/>
        <end position="504"/>
    </location>
</feature>
<dbReference type="Pfam" id="PF00516">
    <property type="entry name" value="GP120"/>
    <property type="match status" value="1"/>
</dbReference>
<dbReference type="GO" id="GO:0075512">
    <property type="term" value="P:clathrin-dependent endocytosis of virus by host cell"/>
    <property type="evidence" value="ECO:0007669"/>
    <property type="project" value="UniProtKB-UniRule"/>
</dbReference>
<evidence type="ECO:0000256" key="6">
    <source>
        <dbReference type="ARBA" id="ARBA00004650"/>
    </source>
</evidence>
<keyword evidence="18 33" id="KW-0946">Virion</keyword>
<dbReference type="InterPro" id="IPR037527">
    <property type="entry name" value="Gp160"/>
</dbReference>
<keyword evidence="29 33" id="KW-0899">Viral immunoevasion</keyword>
<dbReference type="FunFam" id="1.20.5.490:FF:000001">
    <property type="entry name" value="Envelope glycoprotein gp160"/>
    <property type="match status" value="1"/>
</dbReference>
<dbReference type="Gene3D" id="2.170.40.20">
    <property type="entry name" value="Human immunodeficiency virus 1, Gp160, envelope glycoprotein"/>
    <property type="match status" value="2"/>
</dbReference>
<evidence type="ECO:0000256" key="16">
    <source>
        <dbReference type="ARBA" id="ARBA00022729"/>
    </source>
</evidence>
<comment type="function">
    <text evidence="33">Transmembrane protein gp41: Acts as a class I viral fusion protein. Under the current model, the protein has at least 3 conformational states: pre-fusion native state, pre-hairpin intermediate state, and post-fusion hairpin state. During fusion of viral and target intracellular membranes, the coiled coil regions (heptad repeats) assume a trimer-of-hairpins structure, positioning the fusion peptide in close proximity to the C-terminal region of the ectodomain. The formation of this structure appears to drive apposition and subsequent fusion of viral and target cell membranes. Complete fusion occurs in host cell endosomes and is dynamin-dependent, however some lipid transfer might occur at the plasma membrane. The virus undergoes clathrin-dependent internalization long before endosomal fusion, thus minimizing the surface exposure of conserved viral epitopes during fusion and reducing the efficacy of inhibitors targeting these epitopes. Membranes fusion leads to delivery of the nucleocapsid into the cytoplasm.</text>
</comment>
<evidence type="ECO:0000256" key="35">
    <source>
        <dbReference type="SAM" id="MobiDB-lite"/>
    </source>
</evidence>
<keyword evidence="13 33" id="KW-0165">Cleavage on pair of basic residues</keyword>
<dbReference type="GO" id="GO:0019082">
    <property type="term" value="P:viral protein processing"/>
    <property type="evidence" value="ECO:0007669"/>
    <property type="project" value="UniProtKB-UniRule"/>
</dbReference>
<feature type="disulfide bond" evidence="33">
    <location>
        <begin position="590"/>
        <end position="596"/>
    </location>
</feature>
<evidence type="ECO:0000256" key="34">
    <source>
        <dbReference type="RuleBase" id="RU363095"/>
    </source>
</evidence>
<comment type="subcellular location">
    <subcellularLocation>
        <location evidence="3">Host cell membrane</location>
        <topology evidence="3">Peripheral membrane protein</topology>
    </subcellularLocation>
    <subcellularLocation>
        <location evidence="1">Host cell membrane</location>
        <topology evidence="1">Single-pass type I membrane protein</topology>
    </subcellularLocation>
    <subcellularLocation>
        <location evidence="2">Host endosome membrane</location>
        <topology evidence="2">Peripheral membrane protein</topology>
    </subcellularLocation>
    <subcellularLocation>
        <location evidence="5">Host endosome membrane</location>
        <topology evidence="5">Single-pass type I membrane protein</topology>
    </subcellularLocation>
    <subcellularLocation>
        <location evidence="6">Virion membrane</location>
        <topology evidence="6">Peripheral membrane protein</topology>
    </subcellularLocation>
    <subcellularLocation>
        <location evidence="4">Virion membrane</location>
        <topology evidence="4">Single-pass type I membrane protein</topology>
    </subcellularLocation>
</comment>
<dbReference type="GO" id="GO:0020002">
    <property type="term" value="C:host cell plasma membrane"/>
    <property type="evidence" value="ECO:0007669"/>
    <property type="project" value="UniProtKB-SubCell"/>
</dbReference>
<reference evidence="38" key="1">
    <citation type="journal article" date="2014" name="J. Virol.">
        <title>Envelope Variants Circulating as Initial Neutralization Breadth Developed in Two HIV-Infected Subjects Stimulate Multiclade Neutralizing Antibodies in Rabbits.</title>
        <authorList>
            <person name="Malherbe D.C."/>
            <person name="Pissani F."/>
            <person name="Sather D.N."/>
            <person name="Guo B."/>
            <person name="Pandey S."/>
            <person name="Sutton W.F."/>
            <person name="Stuart A.B."/>
            <person name="Robins H."/>
            <person name="Park B."/>
            <person name="Krebs S.J."/>
            <person name="Schuman J.T."/>
            <person name="Kalams S."/>
            <person name="Hessell A.J."/>
            <person name="Haigwood N.L."/>
        </authorList>
    </citation>
    <scope>NUCLEOTIDE SEQUENCE</scope>
    <source>
        <strain evidence="38">VC10014_101603_F1</strain>
    </source>
</reference>
<comment type="PTM">
    <text evidence="33">Specific enzymatic cleavages in vivo yield mature proteins. Envelope glycoproteins are synthesized as a inactive precursor that is heavily N-glycosylated and processed likely by host cell furin in the Golgi to yield the mature SU and TM proteins. The cleavage site between SU and TM requires the minimal sequence [KR]-X-[KR]-R. About 2 of the 9 disulfide bonds of gp41 are reduced by P4HB/PDI, following binding to CD4 receptor.</text>
</comment>
<dbReference type="GO" id="GO:0055036">
    <property type="term" value="C:virion membrane"/>
    <property type="evidence" value="ECO:0007669"/>
    <property type="project" value="UniProtKB-SubCell"/>
</dbReference>
<feature type="region of interest" description="CD4-binding loop" evidence="33">
    <location>
        <begin position="360"/>
        <end position="370"/>
    </location>
</feature>
<feature type="region of interest" description="Immunosuppression" evidence="33">
    <location>
        <begin position="566"/>
        <end position="584"/>
    </location>
</feature>
<feature type="coiled-coil region" evidence="33">
    <location>
        <begin position="625"/>
        <end position="659"/>
    </location>
</feature>
<feature type="disulfide bond" evidence="33">
    <location>
        <begin position="226"/>
        <end position="237"/>
    </location>
</feature>
<comment type="domain">
    <text evidence="33">Some of the most genetically diverse regions of the viral genome are present in Env. They are called variable regions 1 through 5 (V1 through V5). Coreceptor usage of gp120 is determined mainly by the primary structure of the third variable region (V3) in the outer domain of gp120. The sequence of V3 determines which coreceptor, CCR5 and/or CXCR4 (corresponding to R5/macrophage, X4/T cell and R5X4/T cell and macrophage tropism), is used to trigger the fusion potential of the Env complex, and hence which cells the virus can infect. Binding to CCR5 involves a region adjacent in addition to V3.</text>
</comment>
<dbReference type="InterPro" id="IPR036377">
    <property type="entry name" value="Gp120_core_sf"/>
</dbReference>
<feature type="disulfide bond" evidence="33">
    <location>
        <begin position="53"/>
        <end position="73"/>
    </location>
</feature>
<comment type="domain">
    <text evidence="33">The CD4-binding region is targeted by the antibody b12.</text>
</comment>
<dbReference type="Pfam" id="PF00517">
    <property type="entry name" value="GP41"/>
    <property type="match status" value="1"/>
</dbReference>
<keyword evidence="7 33" id="KW-1168">Fusion of virus membrane with host membrane</keyword>
<dbReference type="Gene3D" id="1.20.5.490">
    <property type="entry name" value="Single helix bin"/>
    <property type="match status" value="1"/>
</dbReference>
<evidence type="ECO:0000256" key="3">
    <source>
        <dbReference type="ARBA" id="ARBA00004505"/>
    </source>
</evidence>
<dbReference type="InterPro" id="IPR000777">
    <property type="entry name" value="HIV1_Gp120"/>
</dbReference>
<comment type="subcellular location">
    <molecule>Surface protein gp120</molecule>
    <subcellularLocation>
        <location evidence="33">Virion membrane</location>
        <topology evidence="33">Peripheral membrane protein</topology>
    </subcellularLocation>
    <subcellularLocation>
        <location evidence="33">Host cell membrane</location>
        <topology evidence="33">Peripheral membrane protein</topology>
    </subcellularLocation>
    <subcellularLocation>
        <location evidence="33">Host endosome membrane</location>
        <topology evidence="33">Single-pass type I membrane protein</topology>
    </subcellularLocation>
    <text evidence="33">The surface protein is not anchored to the viral envelope, but associates with the extravirion surface through its binding to TM. It is probably concentrated at the site of budding and incorporated into the virions possibly by contacts between the cytoplasmic tail of Env and the N-terminus of Gag.</text>
</comment>
<keyword evidence="17 33" id="KW-1161">Viral attachment to host cell</keyword>
<feature type="chain" id="PRO_5023257383" description="Transmembrane protein gp41" evidence="33">
    <location>
        <begin position="504"/>
        <end position="848"/>
    </location>
</feature>
<comment type="PTM">
    <text evidence="33">Palmitoylation of the transmembrane protein and of Env polyprotein (prior to its proteolytic cleavage) is essential for their association with host cell membrane lipid rafts. Palmitoylation is therefore required for envelope trafficking to classical lipid rafts, but not for viral replication.</text>
</comment>
<feature type="chain" id="PRO_5023257384" description="Envelope glycoprotein gp160" evidence="33">
    <location>
        <begin position="32"/>
        <end position="848"/>
    </location>
</feature>
<keyword evidence="15 33" id="KW-0053">Apoptosis</keyword>
<comment type="caution">
    <text evidence="33 34">Lacks conserved residue(s) required for the propagation of feature annotation.</text>
</comment>
<evidence type="ECO:0000256" key="33">
    <source>
        <dbReference type="HAMAP-Rule" id="MF_04083"/>
    </source>
</evidence>
<keyword evidence="19 33" id="KW-1043">Host membrane</keyword>
<keyword evidence="27 33" id="KW-1015">Disulfide bond</keyword>
<evidence type="ECO:0000256" key="25">
    <source>
        <dbReference type="ARBA" id="ARBA00023136"/>
    </source>
</evidence>
<gene>
    <name evidence="33 38" type="primary">env</name>
</gene>
<evidence type="ECO:0000259" key="36">
    <source>
        <dbReference type="Pfam" id="PF00516"/>
    </source>
</evidence>
<evidence type="ECO:0000256" key="4">
    <source>
        <dbReference type="ARBA" id="ARBA00004563"/>
    </source>
</evidence>
<protein>
    <recommendedName>
        <fullName evidence="33">Envelope glycoprotein gp160</fullName>
    </recommendedName>
    <alternativeName>
        <fullName evidence="33">Env polyprotein</fullName>
    </alternativeName>
    <component>
        <recommendedName>
            <fullName evidence="33">Surface protein gp120</fullName>
            <shortName evidence="33">SU</shortName>
        </recommendedName>
        <alternativeName>
            <fullName evidence="33">Glycoprotein 120</fullName>
            <shortName evidence="33">gp120</shortName>
        </alternativeName>
    </component>
    <component>
        <recommendedName>
            <fullName evidence="33">Transmembrane protein gp41</fullName>
            <shortName evidence="33">TM</shortName>
        </recommendedName>
        <alternativeName>
            <fullName evidence="33">Glycoprotein 41</fullName>
            <shortName evidence="33">gp41</shortName>
        </alternativeName>
    </component>
</protein>
<feature type="transmembrane region" description="Helical" evidence="34">
    <location>
        <begin position="670"/>
        <end position="697"/>
    </location>
</feature>
<dbReference type="GO" id="GO:0044175">
    <property type="term" value="C:host cell endosome membrane"/>
    <property type="evidence" value="ECO:0007669"/>
    <property type="project" value="UniProtKB-SubCell"/>
</dbReference>
<evidence type="ECO:0000256" key="22">
    <source>
        <dbReference type="ARBA" id="ARBA00022989"/>
    </source>
</evidence>
<dbReference type="FunFam" id="2.170.40.20:FF:000001">
    <property type="entry name" value="Envelope glycoprotein gp160"/>
    <property type="match status" value="1"/>
</dbReference>
<comment type="PTM">
    <text evidence="33">Highly glycosylated by host. The high number of glycan on the protein is reffered to as 'glycan shield' because it contributes to hide protein sequence from adaptive immune system.</text>
</comment>
<evidence type="ECO:0000256" key="13">
    <source>
        <dbReference type="ARBA" id="ARBA00022685"/>
    </source>
</evidence>
<evidence type="ECO:0000256" key="10">
    <source>
        <dbReference type="ARBA" id="ARBA00022570"/>
    </source>
</evidence>
<name>A0A075IDI9_HV1</name>
<dbReference type="GO" id="GO:1903911">
    <property type="term" value="P:positive regulation of receptor clustering"/>
    <property type="evidence" value="ECO:0007669"/>
    <property type="project" value="UniProtKB-UniRule"/>
</dbReference>
<dbReference type="GO" id="GO:0019031">
    <property type="term" value="C:viral envelope"/>
    <property type="evidence" value="ECO:0007669"/>
    <property type="project" value="UniProtKB-KW"/>
</dbReference>
<feature type="short sequence motif" description="Di-leucine internalization motif" evidence="33">
    <location>
        <begin position="847"/>
        <end position="848"/>
    </location>
</feature>
<dbReference type="GO" id="GO:0039654">
    <property type="term" value="P:fusion of virus membrane with host endosome membrane"/>
    <property type="evidence" value="ECO:0007669"/>
    <property type="project" value="UniProtKB-UniRule"/>
</dbReference>
<evidence type="ECO:0000256" key="11">
    <source>
        <dbReference type="ARBA" id="ARBA00022581"/>
    </source>
</evidence>
<evidence type="ECO:0000256" key="9">
    <source>
        <dbReference type="ARBA" id="ARBA00022511"/>
    </source>
</evidence>
<evidence type="ECO:0000256" key="29">
    <source>
        <dbReference type="ARBA" id="ARBA00023280"/>
    </source>
</evidence>
<evidence type="ECO:0000256" key="23">
    <source>
        <dbReference type="ARBA" id="ARBA00023046"/>
    </source>
</evidence>
<dbReference type="Gene3D" id="1.10.287.210">
    <property type="match status" value="1"/>
</dbReference>
<evidence type="ECO:0000256" key="7">
    <source>
        <dbReference type="ARBA" id="ARBA00022506"/>
    </source>
</evidence>
<evidence type="ECO:0000256" key="26">
    <source>
        <dbReference type="ARBA" id="ARBA00023139"/>
    </source>
</evidence>
<feature type="domain" description="Retroviral envelope protein GP41-like" evidence="37">
    <location>
        <begin position="522"/>
        <end position="711"/>
    </location>
</feature>
<comment type="similarity">
    <text evidence="33">Belongs to the HIV-1 env protein family.</text>
</comment>
<dbReference type="GO" id="GO:0019064">
    <property type="term" value="P:fusion of virus membrane with host plasma membrane"/>
    <property type="evidence" value="ECO:0007669"/>
    <property type="project" value="UniProtKB-UniRule"/>
</dbReference>
<comment type="domain">
    <text evidence="33">The membrane proximal external region (MPER) present in gp41 is a tryptophan-rich region recognized by the antibodies 2F5, Z13, and 4E10. MPER seems to play a role in fusion.</text>
</comment>
<evidence type="ECO:0000256" key="21">
    <source>
        <dbReference type="ARBA" id="ARBA00022890"/>
    </source>
</evidence>
<dbReference type="InterPro" id="IPR000328">
    <property type="entry name" value="GP41-like"/>
</dbReference>
<keyword evidence="30 33" id="KW-0449">Lipoprotein</keyword>
<comment type="subcellular location">
    <molecule>Transmembrane protein gp41</molecule>
    <subcellularLocation>
        <location evidence="33">Virion membrane</location>
        <topology evidence="33">Single-pass type I membrane protein</topology>
    </subcellularLocation>
    <subcellularLocation>
        <location evidence="33">Host cell membrane</location>
        <topology evidence="33">Single-pass type I membrane protein</topology>
    </subcellularLocation>
    <subcellularLocation>
        <location evidence="33">Host endosome membrane</location>
        <topology evidence="33">Single-pass type I membrane protein</topology>
    </subcellularLocation>
    <text evidence="33">It is probably concentrated at the site of budding and incorporated into the virions possibly by contacts between the cytoplasmic tail of Env and the N-terminus of Gag.</text>
</comment>
<evidence type="ECO:0000256" key="12">
    <source>
        <dbReference type="ARBA" id="ARBA00022595"/>
    </source>
</evidence>
<keyword evidence="24 33" id="KW-0175">Coiled coil</keyword>
<dbReference type="GO" id="GO:1903908">
    <property type="term" value="P:positive regulation of plasma membrane raft polarization"/>
    <property type="evidence" value="ECO:0007669"/>
    <property type="project" value="UniProtKB-UniRule"/>
</dbReference>
<comment type="domain">
    <text evidence="33">The YXXL motif is involved in determining the exact site of viral release at the surface of infected mononuclear cells and promotes endocytosis. YXXL and di-leucine endocytosis motifs interact directly or indirectly with the clathrin adapter complexes, opperate independently, and their activities are not additive.</text>
</comment>
<evidence type="ECO:0000256" key="19">
    <source>
        <dbReference type="ARBA" id="ARBA00022870"/>
    </source>
</evidence>
<feature type="disulfide bond" evidence="33">
    <location>
        <begin position="216"/>
        <end position="245"/>
    </location>
</feature>
<feature type="short sequence motif" description="YXXL motif; contains endocytosis signal" evidence="33">
    <location>
        <begin position="704"/>
        <end position="707"/>
    </location>
</feature>
<organism evidence="38">
    <name type="scientific">Human immunodeficiency virus type 1</name>
    <name type="common">HIV-1</name>
    <dbReference type="NCBI Taxonomy" id="11676"/>
    <lineage>
        <taxon>Viruses</taxon>
        <taxon>Riboviria</taxon>
        <taxon>Pararnavirae</taxon>
        <taxon>Artverviricota</taxon>
        <taxon>Revtraviricetes</taxon>
        <taxon>Ortervirales</taxon>
        <taxon>Retroviridae</taxon>
        <taxon>Orthoretrovirinae</taxon>
        <taxon>Lentivirus</taxon>
        <taxon>Lentivirus humimdef1</taxon>
    </lineage>
</organism>
<dbReference type="GO" id="GO:0005198">
    <property type="term" value="F:structural molecule activity"/>
    <property type="evidence" value="ECO:0007669"/>
    <property type="project" value="UniProtKB-UniRule"/>
</dbReference>
<feature type="region of interest" description="V2" evidence="33">
    <location>
        <begin position="155"/>
        <end position="194"/>
    </location>
</feature>
<keyword evidence="8 33" id="KW-1170">Fusion of virus membrane with host endosomal membrane</keyword>
<dbReference type="GO" id="GO:0052031">
    <property type="term" value="P:symbiont-mediated perturbation of host defense response"/>
    <property type="evidence" value="ECO:0007669"/>
    <property type="project" value="UniProtKB-UniRule"/>
</dbReference>
<evidence type="ECO:0000256" key="28">
    <source>
        <dbReference type="ARBA" id="ARBA00023180"/>
    </source>
</evidence>
<comment type="domain">
    <text evidence="33 34">The 17 amino acids long immunosuppressive region is present in many retroviral envelope proteins. Synthetic peptides derived from this relatively conserved sequence inhibit immune function in vitro and in vivo.</text>
</comment>
<feature type="region of interest" description="Fusion peptide" evidence="33">
    <location>
        <begin position="504"/>
        <end position="524"/>
    </location>
</feature>
<evidence type="ECO:0000256" key="15">
    <source>
        <dbReference type="ARBA" id="ARBA00022703"/>
    </source>
</evidence>
<evidence type="ECO:0000256" key="2">
    <source>
        <dbReference type="ARBA" id="ARBA00004433"/>
    </source>
</evidence>
<keyword evidence="11 33" id="KW-0945">Host-virus interaction</keyword>
<keyword evidence="9 33" id="KW-1032">Host cell membrane</keyword>
<feature type="topological domain" description="Cytoplasmic" evidence="33">
    <location>
        <begin position="698"/>
        <end position="848"/>
    </location>
</feature>
<evidence type="ECO:0000259" key="37">
    <source>
        <dbReference type="Pfam" id="PF00517"/>
    </source>
</evidence>
<dbReference type="HAMAP" id="MF_04083">
    <property type="entry name" value="HIV_ENV"/>
    <property type="match status" value="1"/>
</dbReference>
<keyword evidence="26 33" id="KW-0564">Palmitate</keyword>
<dbReference type="GO" id="GO:0016020">
    <property type="term" value="C:membrane"/>
    <property type="evidence" value="ECO:0007669"/>
    <property type="project" value="UniProtKB-UniRule"/>
</dbReference>
<keyword evidence="16 33" id="KW-0732">Signal</keyword>
<keyword evidence="14 33" id="KW-0812">Transmembrane</keyword>
<comment type="subunit">
    <text evidence="32">The mature envelope protein (Env) consists of a homotrimer of non-covalently associated gp120-gp41 heterodimers. The resulting complex protrudes from the virus surface as a spike. There seems to be as few as 10 spikes on the average virion. Interacts with host CD4, CCR5 and CXCR4. Gp120 also interacts with the C-type lectins CD209/DC-SIGN and CLEC4M/DC-SIGNR (collectively referred to as DC-SIGN(R)). Gp120 and gp41 interact with GalCer. Gp120 interacts with host ITGA4/ITGB7 complex; on CD4+ T-cells, this interaction results in rapid activation of integrin ITGAL/LFA-1, which facilitates efficient cell-to-cell spreading of HIV-1. Gp120 interacts with cell-associated heparan sulfate; this interaction increases virus infectivity on permissive cells and may be involved in infection of CD4- cells.</text>
</comment>
<evidence type="ECO:0000256" key="20">
    <source>
        <dbReference type="ARBA" id="ARBA00022879"/>
    </source>
</evidence>
<keyword evidence="31 33" id="KW-1160">Virus entry into host cell</keyword>